<dbReference type="AlphaFoldDB" id="A0A8S1PV55"/>
<evidence type="ECO:0000256" key="1">
    <source>
        <dbReference type="SAM" id="Phobius"/>
    </source>
</evidence>
<reference evidence="2" key="1">
    <citation type="submission" date="2021-01" db="EMBL/GenBank/DDBJ databases">
        <authorList>
            <consortium name="Genoscope - CEA"/>
            <person name="William W."/>
        </authorList>
    </citation>
    <scope>NUCLEOTIDE SEQUENCE</scope>
</reference>
<dbReference type="Proteomes" id="UP000692954">
    <property type="component" value="Unassembled WGS sequence"/>
</dbReference>
<evidence type="ECO:0000313" key="3">
    <source>
        <dbReference type="Proteomes" id="UP000692954"/>
    </source>
</evidence>
<comment type="caution">
    <text evidence="2">The sequence shown here is derived from an EMBL/GenBank/DDBJ whole genome shotgun (WGS) entry which is preliminary data.</text>
</comment>
<keyword evidence="1" id="KW-0812">Transmembrane</keyword>
<keyword evidence="1" id="KW-1133">Transmembrane helix</keyword>
<gene>
    <name evidence="2" type="ORF">PSON_ATCC_30995.1.T0860212</name>
</gene>
<sequence>MKSIQSIDSNDIKTMIYYIITIIKILVQIYLALLSRQQILMKHYCLRKIKNQAIHYKLQIIQYIPKKEGKQSFLQSITKKSDQKFKLGSIMKTKCDRI</sequence>
<evidence type="ECO:0000313" key="2">
    <source>
        <dbReference type="EMBL" id="CAD8106443.1"/>
    </source>
</evidence>
<evidence type="ECO:0008006" key="4">
    <source>
        <dbReference type="Google" id="ProtNLM"/>
    </source>
</evidence>
<feature type="transmembrane region" description="Helical" evidence="1">
    <location>
        <begin position="15"/>
        <end position="34"/>
    </location>
</feature>
<keyword evidence="3" id="KW-1185">Reference proteome</keyword>
<protein>
    <recommendedName>
        <fullName evidence="4">Transmembrane protein</fullName>
    </recommendedName>
</protein>
<dbReference type="EMBL" id="CAJJDN010000086">
    <property type="protein sequence ID" value="CAD8106443.1"/>
    <property type="molecule type" value="Genomic_DNA"/>
</dbReference>
<keyword evidence="1" id="KW-0472">Membrane</keyword>
<name>A0A8S1PV55_9CILI</name>
<proteinExistence type="predicted"/>
<organism evidence="2 3">
    <name type="scientific">Paramecium sonneborni</name>
    <dbReference type="NCBI Taxonomy" id="65129"/>
    <lineage>
        <taxon>Eukaryota</taxon>
        <taxon>Sar</taxon>
        <taxon>Alveolata</taxon>
        <taxon>Ciliophora</taxon>
        <taxon>Intramacronucleata</taxon>
        <taxon>Oligohymenophorea</taxon>
        <taxon>Peniculida</taxon>
        <taxon>Parameciidae</taxon>
        <taxon>Paramecium</taxon>
    </lineage>
</organism>
<accession>A0A8S1PV55</accession>